<gene>
    <name evidence="1" type="ORF">NATSA_13970</name>
</gene>
<dbReference type="EMBL" id="JAFIDN010000014">
    <property type="protein sequence ID" value="MBP3193780.1"/>
    <property type="molecule type" value="Genomic_DNA"/>
</dbReference>
<sequence>MSGIDYPRMYREYKRVSGYEDWPARKHAREYLVFPENIGQKLSLETS</sequence>
<reference evidence="1" key="1">
    <citation type="submission" date="2021-02" db="EMBL/GenBank/DDBJ databases">
        <title>Natronogracilivirga saccharolytica gen. nov. sp. nov. a new anaerobic, haloalkiliphilic carbohydrate-fermenting bacterium from soda lake and proposing of Cyclonatronumiaceae fam. nov. in the phylum Balneolaeota.</title>
        <authorList>
            <person name="Zhilina T.N."/>
            <person name="Sorokin D.Y."/>
            <person name="Zavarzina D.G."/>
            <person name="Toshchakov S.V."/>
            <person name="Kublanov I.V."/>
        </authorList>
    </citation>
    <scope>NUCLEOTIDE SEQUENCE</scope>
    <source>
        <strain evidence="1">Z-1702</strain>
    </source>
</reference>
<dbReference type="AlphaFoldDB" id="A0A8J7RLB2"/>
<protein>
    <submittedName>
        <fullName evidence="1">Uncharacterized protein</fullName>
    </submittedName>
</protein>
<dbReference type="Proteomes" id="UP000673975">
    <property type="component" value="Unassembled WGS sequence"/>
</dbReference>
<evidence type="ECO:0000313" key="2">
    <source>
        <dbReference type="Proteomes" id="UP000673975"/>
    </source>
</evidence>
<comment type="caution">
    <text evidence="1">The sequence shown here is derived from an EMBL/GenBank/DDBJ whole genome shotgun (WGS) entry which is preliminary data.</text>
</comment>
<dbReference type="RefSeq" id="WP_210513239.1">
    <property type="nucleotide sequence ID" value="NZ_JAFIDN010000014.1"/>
</dbReference>
<keyword evidence="2" id="KW-1185">Reference proteome</keyword>
<proteinExistence type="predicted"/>
<evidence type="ECO:0000313" key="1">
    <source>
        <dbReference type="EMBL" id="MBP3193780.1"/>
    </source>
</evidence>
<name>A0A8J7RLB2_9BACT</name>
<accession>A0A8J7RLB2</accession>
<organism evidence="1 2">
    <name type="scientific">Natronogracilivirga saccharolytica</name>
    <dbReference type="NCBI Taxonomy" id="2812953"/>
    <lineage>
        <taxon>Bacteria</taxon>
        <taxon>Pseudomonadati</taxon>
        <taxon>Balneolota</taxon>
        <taxon>Balneolia</taxon>
        <taxon>Balneolales</taxon>
        <taxon>Cyclonatronaceae</taxon>
        <taxon>Natronogracilivirga</taxon>
    </lineage>
</organism>